<proteinExistence type="predicted"/>
<evidence type="ECO:0000313" key="5">
    <source>
        <dbReference type="Proteomes" id="UP000366065"/>
    </source>
</evidence>
<dbReference type="EMBL" id="CABPRV010000020">
    <property type="protein sequence ID" value="VVE56280.1"/>
    <property type="molecule type" value="Genomic_DNA"/>
</dbReference>
<keyword evidence="2" id="KW-0472">Membrane</keyword>
<sequence>MGLSFRKSIKAGPFRFNLSSSGVGVSVGVPGFRVGTGPRGNYVSMSGGGFTYRKSMGPVRPRGTQDSMPTVPTSPDESEPRQGQRFISSGCTTVAPLQVIQSADVRQLSDVDSADLVEEINSKRRKFAVWYWPLVLLCVLWFNVLSVRANPNPLWIGALGVLSVAVVVSSYWLYMWDEARRSTVLFYDFDNSAERTYERVLDGFAALRACRASWRILASGQVLDGRYNAGAGRTLQRKAAELRTGGVKHVKCNIDVPCLAAGRNLFYFYPDRVFVVSGRHVAVCTYGSLKIDTRLTRFIEEERVPPDSQVVGQTWRFVNKNGTPDRRFKNNRQIPIAQYEELQFSSTHGIHECFQFSRAGIAEVFASSLIQLGRYGANSRISRTA</sequence>
<comment type="caution">
    <text evidence="4">The sequence shown here is derived from an EMBL/GenBank/DDBJ whole genome shotgun (WGS) entry which is preliminary data.</text>
</comment>
<feature type="transmembrane region" description="Helical" evidence="2">
    <location>
        <begin position="154"/>
        <end position="174"/>
    </location>
</feature>
<reference evidence="4 5" key="1">
    <citation type="submission" date="2019-08" db="EMBL/GenBank/DDBJ databases">
        <authorList>
            <person name="Peeters C."/>
        </authorList>
    </citation>
    <scope>NUCLEOTIDE SEQUENCE [LARGE SCALE GENOMIC DNA]</scope>
    <source>
        <strain evidence="4 5">LMG 20602</strain>
    </source>
</reference>
<evidence type="ECO:0000313" key="4">
    <source>
        <dbReference type="EMBL" id="VVE56280.1"/>
    </source>
</evidence>
<protein>
    <recommendedName>
        <fullName evidence="3">DUF4236 domain-containing protein</fullName>
    </recommendedName>
</protein>
<feature type="compositionally biased region" description="Polar residues" evidence="1">
    <location>
        <begin position="64"/>
        <end position="75"/>
    </location>
</feature>
<keyword evidence="2" id="KW-0812">Transmembrane</keyword>
<feature type="region of interest" description="Disordered" evidence="1">
    <location>
        <begin position="58"/>
        <end position="84"/>
    </location>
</feature>
<dbReference type="Proteomes" id="UP000366065">
    <property type="component" value="Unassembled WGS sequence"/>
</dbReference>
<accession>A0ABY6WDH6</accession>
<feature type="transmembrane region" description="Helical" evidence="2">
    <location>
        <begin position="129"/>
        <end position="148"/>
    </location>
</feature>
<evidence type="ECO:0000256" key="2">
    <source>
        <dbReference type="SAM" id="Phobius"/>
    </source>
</evidence>
<gene>
    <name evidence="4" type="ORF">PCA20602_05089</name>
</gene>
<evidence type="ECO:0000259" key="3">
    <source>
        <dbReference type="Pfam" id="PF14020"/>
    </source>
</evidence>
<dbReference type="InterPro" id="IPR025330">
    <property type="entry name" value="DUF4236"/>
</dbReference>
<dbReference type="Pfam" id="PF14020">
    <property type="entry name" value="DUF4236"/>
    <property type="match status" value="1"/>
</dbReference>
<evidence type="ECO:0000256" key="1">
    <source>
        <dbReference type="SAM" id="MobiDB-lite"/>
    </source>
</evidence>
<feature type="domain" description="DUF4236" evidence="3">
    <location>
        <begin position="3"/>
        <end position="53"/>
    </location>
</feature>
<organism evidence="4 5">
    <name type="scientific">Pandoraea capi</name>
    <dbReference type="NCBI Taxonomy" id="2508286"/>
    <lineage>
        <taxon>Bacteria</taxon>
        <taxon>Pseudomonadati</taxon>
        <taxon>Pseudomonadota</taxon>
        <taxon>Betaproteobacteria</taxon>
        <taxon>Burkholderiales</taxon>
        <taxon>Burkholderiaceae</taxon>
        <taxon>Pandoraea</taxon>
    </lineage>
</organism>
<name>A0ABY6WDH6_9BURK</name>
<keyword evidence="5" id="KW-1185">Reference proteome</keyword>
<keyword evidence="2" id="KW-1133">Transmembrane helix</keyword>